<sequence>MRRDRTAAEARMREAFEASAADLLAYAERRIVPREDAADVISDAMLIAWRKVRSLPGDPEQARMWLFGVVKNTLRNHRRSTDARDAATERLKASVQLKSAGDHSEQTNTYLDTRAALATLPDELAELVRLIVGDGFTISEAAQLMGIPASTARSRYARARELLAAALTIHTHVDSATEVRR</sequence>
<evidence type="ECO:0000256" key="3">
    <source>
        <dbReference type="ARBA" id="ARBA00023082"/>
    </source>
</evidence>
<keyword evidence="3" id="KW-0731">Sigma factor</keyword>
<keyword evidence="4" id="KW-0804">Transcription</keyword>
<dbReference type="Gene3D" id="1.10.10.10">
    <property type="entry name" value="Winged helix-like DNA-binding domain superfamily/Winged helix DNA-binding domain"/>
    <property type="match status" value="1"/>
</dbReference>
<comment type="caution">
    <text evidence="7">The sequence shown here is derived from an EMBL/GenBank/DDBJ whole genome shotgun (WGS) entry which is preliminary data.</text>
</comment>
<keyword evidence="8" id="KW-1185">Reference proteome</keyword>
<dbReference type="InterPro" id="IPR014284">
    <property type="entry name" value="RNA_pol_sigma-70_dom"/>
</dbReference>
<dbReference type="InterPro" id="IPR007627">
    <property type="entry name" value="RNA_pol_sigma70_r2"/>
</dbReference>
<dbReference type="SUPFAM" id="SSF88946">
    <property type="entry name" value="Sigma2 domain of RNA polymerase sigma factors"/>
    <property type="match status" value="1"/>
</dbReference>
<dbReference type="NCBIfam" id="TIGR02937">
    <property type="entry name" value="sigma70-ECF"/>
    <property type="match status" value="1"/>
</dbReference>
<dbReference type="InterPro" id="IPR013324">
    <property type="entry name" value="RNA_pol_sigma_r3/r4-like"/>
</dbReference>
<dbReference type="InterPro" id="IPR013325">
    <property type="entry name" value="RNA_pol_sigma_r2"/>
</dbReference>
<keyword evidence="2" id="KW-0805">Transcription regulation</keyword>
<evidence type="ECO:0000313" key="7">
    <source>
        <dbReference type="EMBL" id="MFC4241842.1"/>
    </source>
</evidence>
<evidence type="ECO:0000256" key="4">
    <source>
        <dbReference type="ARBA" id="ARBA00023163"/>
    </source>
</evidence>
<gene>
    <name evidence="7" type="ORF">ACFOYW_00535</name>
</gene>
<protein>
    <submittedName>
        <fullName evidence="7">RNA polymerase sigma factor</fullName>
    </submittedName>
</protein>
<reference evidence="8" key="1">
    <citation type="journal article" date="2019" name="Int. J. Syst. Evol. Microbiol.">
        <title>The Global Catalogue of Microorganisms (GCM) 10K type strain sequencing project: providing services to taxonomists for standard genome sequencing and annotation.</title>
        <authorList>
            <consortium name="The Broad Institute Genomics Platform"/>
            <consortium name="The Broad Institute Genome Sequencing Center for Infectious Disease"/>
            <person name="Wu L."/>
            <person name="Ma J."/>
        </authorList>
    </citation>
    <scope>NUCLEOTIDE SEQUENCE [LARGE SCALE GENOMIC DNA]</scope>
    <source>
        <strain evidence="8">CGMCC 1.10363</strain>
    </source>
</reference>
<dbReference type="PANTHER" id="PTHR43133">
    <property type="entry name" value="RNA POLYMERASE ECF-TYPE SIGMA FACTO"/>
    <property type="match status" value="1"/>
</dbReference>
<name>A0ABV8Q354_9MICO</name>
<dbReference type="PANTHER" id="PTHR43133:SF25">
    <property type="entry name" value="RNA POLYMERASE SIGMA FACTOR RFAY-RELATED"/>
    <property type="match status" value="1"/>
</dbReference>
<dbReference type="RefSeq" id="WP_390226595.1">
    <property type="nucleotide sequence ID" value="NZ_JBHSCN010000002.1"/>
</dbReference>
<comment type="similarity">
    <text evidence="1">Belongs to the sigma-70 factor family. ECF subfamily.</text>
</comment>
<dbReference type="Pfam" id="PF04542">
    <property type="entry name" value="Sigma70_r2"/>
    <property type="match status" value="1"/>
</dbReference>
<evidence type="ECO:0000256" key="2">
    <source>
        <dbReference type="ARBA" id="ARBA00023015"/>
    </source>
</evidence>
<dbReference type="Gene3D" id="1.10.1740.10">
    <property type="match status" value="1"/>
</dbReference>
<dbReference type="InterPro" id="IPR039425">
    <property type="entry name" value="RNA_pol_sigma-70-like"/>
</dbReference>
<evidence type="ECO:0000259" key="6">
    <source>
        <dbReference type="Pfam" id="PF08281"/>
    </source>
</evidence>
<dbReference type="EMBL" id="JBHSCN010000002">
    <property type="protein sequence ID" value="MFC4241842.1"/>
    <property type="molecule type" value="Genomic_DNA"/>
</dbReference>
<dbReference type="Proteomes" id="UP001595900">
    <property type="component" value="Unassembled WGS sequence"/>
</dbReference>
<dbReference type="SUPFAM" id="SSF88659">
    <property type="entry name" value="Sigma3 and sigma4 domains of RNA polymerase sigma factors"/>
    <property type="match status" value="1"/>
</dbReference>
<feature type="domain" description="RNA polymerase sigma factor 70 region 4 type 2" evidence="6">
    <location>
        <begin position="114"/>
        <end position="163"/>
    </location>
</feature>
<dbReference type="Pfam" id="PF08281">
    <property type="entry name" value="Sigma70_r4_2"/>
    <property type="match status" value="1"/>
</dbReference>
<proteinExistence type="inferred from homology"/>
<dbReference type="InterPro" id="IPR013249">
    <property type="entry name" value="RNA_pol_sigma70_r4_t2"/>
</dbReference>
<evidence type="ECO:0000256" key="1">
    <source>
        <dbReference type="ARBA" id="ARBA00010641"/>
    </source>
</evidence>
<evidence type="ECO:0000313" key="8">
    <source>
        <dbReference type="Proteomes" id="UP001595900"/>
    </source>
</evidence>
<organism evidence="7 8">
    <name type="scientific">Gryllotalpicola reticulitermitis</name>
    <dbReference type="NCBI Taxonomy" id="1184153"/>
    <lineage>
        <taxon>Bacteria</taxon>
        <taxon>Bacillati</taxon>
        <taxon>Actinomycetota</taxon>
        <taxon>Actinomycetes</taxon>
        <taxon>Micrococcales</taxon>
        <taxon>Microbacteriaceae</taxon>
        <taxon>Gryllotalpicola</taxon>
    </lineage>
</organism>
<accession>A0ABV8Q354</accession>
<dbReference type="InterPro" id="IPR036388">
    <property type="entry name" value="WH-like_DNA-bd_sf"/>
</dbReference>
<evidence type="ECO:0000259" key="5">
    <source>
        <dbReference type="Pfam" id="PF04542"/>
    </source>
</evidence>
<feature type="domain" description="RNA polymerase sigma-70 region 2" evidence="5">
    <location>
        <begin position="17"/>
        <end position="82"/>
    </location>
</feature>